<accession>R0F6V3</accession>
<organism evidence="1 2">
    <name type="scientific">Capsella rubella</name>
    <dbReference type="NCBI Taxonomy" id="81985"/>
    <lineage>
        <taxon>Eukaryota</taxon>
        <taxon>Viridiplantae</taxon>
        <taxon>Streptophyta</taxon>
        <taxon>Embryophyta</taxon>
        <taxon>Tracheophyta</taxon>
        <taxon>Spermatophyta</taxon>
        <taxon>Magnoliopsida</taxon>
        <taxon>eudicotyledons</taxon>
        <taxon>Gunneridae</taxon>
        <taxon>Pentapetalae</taxon>
        <taxon>rosids</taxon>
        <taxon>malvids</taxon>
        <taxon>Brassicales</taxon>
        <taxon>Brassicaceae</taxon>
        <taxon>Camelineae</taxon>
        <taxon>Capsella</taxon>
    </lineage>
</organism>
<keyword evidence="2" id="KW-1185">Reference proteome</keyword>
<sequence length="163" mass="18497">MFISNLILPPSVEIETASSQSFCQLCLQGYNLFWAYPSILEPTGISMFASGKRLSKSLLEEATDAADNTLHVLHQDEFSSPWFCYLCSFPLHSFEEFTMYRTSDDQLRKVNIGSLTSKSCTFKVQVTCRCQIGWLKPNMRILAHSMGKKKPIVCYNIVSNCML</sequence>
<gene>
    <name evidence="1" type="ORF">CARUB_v10005911mg</name>
</gene>
<protein>
    <submittedName>
        <fullName evidence="1">Uncharacterized protein</fullName>
    </submittedName>
</protein>
<reference evidence="2" key="1">
    <citation type="journal article" date="2013" name="Nat. Genet.">
        <title>The Capsella rubella genome and the genomic consequences of rapid mating system evolution.</title>
        <authorList>
            <person name="Slotte T."/>
            <person name="Hazzouri K.M."/>
            <person name="Agren J.A."/>
            <person name="Koenig D."/>
            <person name="Maumus F."/>
            <person name="Guo Y.L."/>
            <person name="Steige K."/>
            <person name="Platts A.E."/>
            <person name="Escobar J.S."/>
            <person name="Newman L.K."/>
            <person name="Wang W."/>
            <person name="Mandakova T."/>
            <person name="Vello E."/>
            <person name="Smith L.M."/>
            <person name="Henz S.R."/>
            <person name="Steffen J."/>
            <person name="Takuno S."/>
            <person name="Brandvain Y."/>
            <person name="Coop G."/>
            <person name="Andolfatto P."/>
            <person name="Hu T.T."/>
            <person name="Blanchette M."/>
            <person name="Clark R.M."/>
            <person name="Quesneville H."/>
            <person name="Nordborg M."/>
            <person name="Gaut B.S."/>
            <person name="Lysak M.A."/>
            <person name="Jenkins J."/>
            <person name="Grimwood J."/>
            <person name="Chapman J."/>
            <person name="Prochnik S."/>
            <person name="Shu S."/>
            <person name="Rokhsar D."/>
            <person name="Schmutz J."/>
            <person name="Weigel D."/>
            <person name="Wright S.I."/>
        </authorList>
    </citation>
    <scope>NUCLEOTIDE SEQUENCE [LARGE SCALE GENOMIC DNA]</scope>
    <source>
        <strain evidence="2">cv. Monte Gargano</strain>
    </source>
</reference>
<proteinExistence type="predicted"/>
<dbReference type="AlphaFoldDB" id="R0F6V3"/>
<dbReference type="EMBL" id="KB870811">
    <property type="protein sequence ID" value="EOA17552.1"/>
    <property type="molecule type" value="Genomic_DNA"/>
</dbReference>
<evidence type="ECO:0000313" key="1">
    <source>
        <dbReference type="EMBL" id="EOA17552.1"/>
    </source>
</evidence>
<name>R0F6V3_9BRAS</name>
<evidence type="ECO:0000313" key="2">
    <source>
        <dbReference type="Proteomes" id="UP000029121"/>
    </source>
</evidence>
<dbReference type="Proteomes" id="UP000029121">
    <property type="component" value="Unassembled WGS sequence"/>
</dbReference>